<dbReference type="Pfam" id="PF13460">
    <property type="entry name" value="NAD_binding_10"/>
    <property type="match status" value="1"/>
</dbReference>
<proteinExistence type="predicted"/>
<evidence type="ECO:0000313" key="3">
    <source>
        <dbReference type="Proteomes" id="UP000176780"/>
    </source>
</evidence>
<dbReference type="InterPro" id="IPR016040">
    <property type="entry name" value="NAD(P)-bd_dom"/>
</dbReference>
<protein>
    <recommendedName>
        <fullName evidence="1">NAD(P)-binding domain-containing protein</fullName>
    </recommendedName>
</protein>
<evidence type="ECO:0000313" key="2">
    <source>
        <dbReference type="EMBL" id="OGE03730.1"/>
    </source>
</evidence>
<dbReference type="InterPro" id="IPR036291">
    <property type="entry name" value="NAD(P)-bd_dom_sf"/>
</dbReference>
<dbReference type="STRING" id="1797727.A3B51_00635"/>
<dbReference type="SUPFAM" id="SSF51735">
    <property type="entry name" value="NAD(P)-binding Rossmann-fold domains"/>
    <property type="match status" value="1"/>
</dbReference>
<dbReference type="InterPro" id="IPR051207">
    <property type="entry name" value="ComplexI_NDUFA9_subunit"/>
</dbReference>
<dbReference type="PANTHER" id="PTHR12126:SF11">
    <property type="entry name" value="NADH DEHYDROGENASE [UBIQUINONE] 1 ALPHA SUBCOMPLEX SUBUNIT 9, MITOCHONDRIAL"/>
    <property type="match status" value="1"/>
</dbReference>
<accession>A0A1F5HHZ8</accession>
<dbReference type="Proteomes" id="UP000176780">
    <property type="component" value="Unassembled WGS sequence"/>
</dbReference>
<dbReference type="EMBL" id="MFBQ01000045">
    <property type="protein sequence ID" value="OGE03730.1"/>
    <property type="molecule type" value="Genomic_DNA"/>
</dbReference>
<name>A0A1F5HHZ8_9BACT</name>
<dbReference type="PANTHER" id="PTHR12126">
    <property type="entry name" value="NADH-UBIQUINONE OXIDOREDUCTASE 39 KDA SUBUNIT-RELATED"/>
    <property type="match status" value="1"/>
</dbReference>
<dbReference type="Gene3D" id="3.40.50.720">
    <property type="entry name" value="NAD(P)-binding Rossmann-like Domain"/>
    <property type="match status" value="1"/>
</dbReference>
<dbReference type="AlphaFoldDB" id="A0A1F5HHZ8"/>
<comment type="caution">
    <text evidence="2">The sequence shown here is derived from an EMBL/GenBank/DDBJ whole genome shotgun (WGS) entry which is preliminary data.</text>
</comment>
<gene>
    <name evidence="2" type="ORF">A3B51_00635</name>
</gene>
<dbReference type="GO" id="GO:0044877">
    <property type="term" value="F:protein-containing complex binding"/>
    <property type="evidence" value="ECO:0007669"/>
    <property type="project" value="TreeGrafter"/>
</dbReference>
<organism evidence="2 3">
    <name type="scientific">Candidatus Curtissbacteria bacterium RIFCSPLOWO2_01_FULL_41_18</name>
    <dbReference type="NCBI Taxonomy" id="1797727"/>
    <lineage>
        <taxon>Bacteria</taxon>
        <taxon>Candidatus Curtissiibacteriota</taxon>
    </lineage>
</organism>
<reference evidence="2 3" key="1">
    <citation type="journal article" date="2016" name="Nat. Commun.">
        <title>Thousands of microbial genomes shed light on interconnected biogeochemical processes in an aquifer system.</title>
        <authorList>
            <person name="Anantharaman K."/>
            <person name="Brown C.T."/>
            <person name="Hug L.A."/>
            <person name="Sharon I."/>
            <person name="Castelle C.J."/>
            <person name="Probst A.J."/>
            <person name="Thomas B.C."/>
            <person name="Singh A."/>
            <person name="Wilkins M.J."/>
            <person name="Karaoz U."/>
            <person name="Brodie E.L."/>
            <person name="Williams K.H."/>
            <person name="Hubbard S.S."/>
            <person name="Banfield J.F."/>
        </authorList>
    </citation>
    <scope>NUCLEOTIDE SEQUENCE [LARGE SCALE GENOMIC DNA]</scope>
</reference>
<sequence length="299" mass="33778">MKRKTKIFVTGAPGFVASHLIPMLVKNDYKITAMVRHLSEKSEISIRVKVVVGDLSQDGTWSKALRGKDVVIHLASQIAASSPILFARNNTLAARNLVDAAMHHKVKKFILFSSAAVTSTRLDMYAKTKKDQEEIVSKSSLNGTIFRPSMIYGPGDTKNIGWLISFIRKMPIIPLPAGDDIGRQPVYVEDICKIVLKVIEKDYPKKIYEIHGREYITLKKMITTIIKILKLKRFVMTIPIWSLAMMISIQEKILPSPKFTRDQIESLTSGEKFKGDAWWETFGIIPTRFEVGVAKMIEK</sequence>
<feature type="domain" description="NAD(P)-binding" evidence="1">
    <location>
        <begin position="11"/>
        <end position="154"/>
    </location>
</feature>
<evidence type="ECO:0000259" key="1">
    <source>
        <dbReference type="Pfam" id="PF13460"/>
    </source>
</evidence>